<dbReference type="EMBL" id="CP004025">
    <property type="protein sequence ID" value="AGC44475.1"/>
    <property type="molecule type" value="Genomic_DNA"/>
</dbReference>
<dbReference type="Proteomes" id="UP000011131">
    <property type="component" value="Chromosome"/>
</dbReference>
<gene>
    <name evidence="4" type="ordered locus">MYSTI_03161</name>
</gene>
<dbReference type="Pfam" id="PF19077">
    <property type="entry name" value="Big_13"/>
    <property type="match status" value="7"/>
</dbReference>
<feature type="domain" description="Bacterial Ig-like" evidence="3">
    <location>
        <begin position="739"/>
        <end position="814"/>
    </location>
</feature>
<keyword evidence="5" id="KW-1185">Reference proteome</keyword>
<reference evidence="4 5" key="1">
    <citation type="journal article" date="2013" name="Genome Announc.">
        <title>Complete genome sequence of Myxococcus stipitatus strain DSM 14675, a fruiting myxobacterium.</title>
        <authorList>
            <person name="Huntley S."/>
            <person name="Kneip S."/>
            <person name="Treuner-Lange A."/>
            <person name="Sogaard-Andersen L."/>
        </authorList>
    </citation>
    <scope>NUCLEOTIDE SEQUENCE [LARGE SCALE GENOMIC DNA]</scope>
    <source>
        <strain evidence="5">DSM 14675 / JCM 12634 / Mx s8</strain>
    </source>
</reference>
<feature type="domain" description="Bacterial Ig-like" evidence="3">
    <location>
        <begin position="456"/>
        <end position="533"/>
    </location>
</feature>
<dbReference type="STRING" id="1278073.MYSTI_03161"/>
<dbReference type="KEGG" id="msd:MYSTI_03161"/>
<dbReference type="eggNOG" id="COG2885">
    <property type="taxonomic scope" value="Bacteria"/>
</dbReference>
<evidence type="ECO:0000256" key="1">
    <source>
        <dbReference type="SAM" id="MobiDB-lite"/>
    </source>
</evidence>
<dbReference type="RefSeq" id="WP_015348736.1">
    <property type="nucleotide sequence ID" value="NC_020126.1"/>
</dbReference>
<sequence>MRTLGWIRVLTCAVALGALPAFAEADVFGLGAGRDKTLEVQGNESRVINSYAAVIAPLNKGDREIRLDTLQGFDDGDLVMVLQMRYVGPVPASSFMAFTLPLFDESPVGKWEMARVERAFGRTLTLTRPLRHDFAAPYSQVIRVPEFKSVTVHPMGEIKARNWDGSTGGVVAFLVDGTLHNNGVITASGAGFQQGWAREPAESLTGCADFGGACEPVSQDVLLRRLPMGGGGAIFFRAHALTGAGRIEAKGLEGEGAPGGGSISARLVERAECEVMSVQGAPGGSPWLSGAQGVMGGGTILLQAGALAGCPVQSRDLLARAFGESSGDIGAHVLLDHALLIPVEPVVTAPKDGARIKGPKPRVAGRGDPGTTVILSLADAEKAALSEFELPATQVDKAGDFSFVLTTPLADGTYRITAQSEFEGLASGSSTPVYFTVDSLIPSEAPVIASPGENDHVKQSQPVISGTATDSVRVVVKLTDGGIVGEAEVVDGDWSLTPTAEFADGEVKVTATGLDETGAAGPVSASRRFTVDTESPPPPQMTAPSDGAFLRVAPVQILGMADGGTTLVRVSLNDVAMGEVAVLSNTWDAGVSGTVKEGKNTLEAVAIDFAGNESDASTQIFFLDTLPPGPPTIDTPDAGTEINTTTPLLAGTAEANHHVTLTFDGGIIGTATAGADERWELELPTPDFPGFPDGSIRVLATASDDAGNSSDASTHLFTVDITAPSAPVFLTPDEGSSIADSGPLFSGTAERNSTVRLRYIDGGVFGTAITDDAGSWSLPDRVSFSDGLIAVNAIATDRAGNTSGAGTRTFTIDTTPPTFLTFSKPDAGTHVSDETPTLSGTTPAGSWVHLSRKAEPTNIFLEKVRADSNDRWEYEVPLIQKFPQGPITIIATASDALGNTTPEVFHEFIVDTHAPARPVITAPSTAVVSSDKPIIQGTVDGGTTLWLVIDGARADFSDIDASTPVNSNGSWSYTLQAALPEDTYTLTAYATDLAANRGATTQQQTFEVDTSPPKAPTITEPTGGTWGPDGGVFKGSAEPGSVVNVFFNDNKVASATADSSGVWSVQKQSGLPHGNDFDMTASATDAFQREGPRSTPAIKISVDIEPPQVLRITIPQPNQPLNKTLPDISGESEPGALVTVSINGIAEPSVTTKPDGTWKASSSKTLQEGNPPIQHNVQVKAVDSLGNETPLQSAVPFTIDTKKPVTKIDYPAKPDTIFTNGNVLIGGTTEANSTVYVSLGTTTLPNIEVKGDGRWEYKPTSPLPDDKHTLNIHSVDRAGNIEDTFAYKFEVDSKRPNAPILLEPVENTRTNTNNPITFSGTFTPPCDLTVFIDKDSYSNNITVVNTQWTFNSPRDLAEGPHEIKATCTDKAGWVSEASNMHTLVVDRSSPGAPDFSSPASGASVGPNTPDFGIISGTTEGSATVTVLHNGNSTGKDLTADSAGVWSLKVALASQRDGLQTFEAKARDVAGNTGPLSLPHTFILDTKDPVTVVEGLPTGISTLSTVTFTMTTREEEHDVRFECTHNEGPPVECRSPYSLRALTEGPQSLTIKATDAAKNVEKAPQTYTWEFKRPKTVEGGGVGCSSTAGAIPSVLLWLAWAGWLRVRRRQS</sequence>
<evidence type="ECO:0000256" key="2">
    <source>
        <dbReference type="SAM" id="SignalP"/>
    </source>
</evidence>
<feature type="chain" id="PRO_5003983729" evidence="2">
    <location>
        <begin position="24"/>
        <end position="1610"/>
    </location>
</feature>
<feature type="domain" description="Bacterial Ig-like" evidence="3">
    <location>
        <begin position="929"/>
        <end position="1010"/>
    </location>
</feature>
<keyword evidence="2" id="KW-0732">Signal</keyword>
<feature type="region of interest" description="Disordered" evidence="1">
    <location>
        <begin position="822"/>
        <end position="844"/>
    </location>
</feature>
<dbReference type="InterPro" id="IPR044016">
    <property type="entry name" value="Big_13"/>
</dbReference>
<evidence type="ECO:0000313" key="4">
    <source>
        <dbReference type="EMBL" id="AGC44475.1"/>
    </source>
</evidence>
<feature type="domain" description="Bacterial Ig-like" evidence="3">
    <location>
        <begin position="642"/>
        <end position="720"/>
    </location>
</feature>
<dbReference type="eggNOG" id="COG2931">
    <property type="taxonomic scope" value="Bacteria"/>
</dbReference>
<dbReference type="OrthoDB" id="5495046at2"/>
<feature type="region of interest" description="Disordered" evidence="1">
    <location>
        <begin position="1148"/>
        <end position="1171"/>
    </location>
</feature>
<feature type="compositionally biased region" description="Polar residues" evidence="1">
    <location>
        <begin position="1149"/>
        <end position="1171"/>
    </location>
</feature>
<feature type="compositionally biased region" description="Polar residues" evidence="1">
    <location>
        <begin position="834"/>
        <end position="844"/>
    </location>
</feature>
<feature type="domain" description="Bacterial Ig-like" evidence="3">
    <location>
        <begin position="1308"/>
        <end position="1386"/>
    </location>
</feature>
<feature type="signal peptide" evidence="2">
    <location>
        <begin position="1"/>
        <end position="23"/>
    </location>
</feature>
<feature type="domain" description="Bacterial Ig-like" evidence="3">
    <location>
        <begin position="1121"/>
        <end position="1201"/>
    </location>
</feature>
<name>L7U9G7_MYXSD</name>
<dbReference type="Gene3D" id="2.60.40.10">
    <property type="entry name" value="Immunoglobulins"/>
    <property type="match status" value="12"/>
</dbReference>
<dbReference type="NCBIfam" id="NF033510">
    <property type="entry name" value="Ca_tandemer"/>
    <property type="match status" value="8"/>
</dbReference>
<organism evidence="4 5">
    <name type="scientific">Myxococcus stipitatus (strain DSM 14675 / JCM 12634 / Mx s8)</name>
    <dbReference type="NCBI Taxonomy" id="1278073"/>
    <lineage>
        <taxon>Bacteria</taxon>
        <taxon>Pseudomonadati</taxon>
        <taxon>Myxococcota</taxon>
        <taxon>Myxococcia</taxon>
        <taxon>Myxococcales</taxon>
        <taxon>Cystobacterineae</taxon>
        <taxon>Myxococcaceae</taxon>
        <taxon>Myxococcus</taxon>
    </lineage>
</organism>
<accession>L7U9G7</accession>
<dbReference type="PATRIC" id="fig|1278073.3.peg.3219"/>
<dbReference type="InterPro" id="IPR013783">
    <property type="entry name" value="Ig-like_fold"/>
</dbReference>
<feature type="domain" description="Bacterial Ig-like" evidence="3">
    <location>
        <begin position="1227"/>
        <end position="1292"/>
    </location>
</feature>
<dbReference type="HOGENOM" id="CLU_239965_0_0_7"/>
<proteinExistence type="predicted"/>
<protein>
    <submittedName>
        <fullName evidence="4">OmpA family protein</fullName>
    </submittedName>
</protein>
<evidence type="ECO:0000259" key="3">
    <source>
        <dbReference type="Pfam" id="PF19077"/>
    </source>
</evidence>
<feature type="region of interest" description="Disordered" evidence="1">
    <location>
        <begin position="1002"/>
        <end position="1027"/>
    </location>
</feature>
<feature type="region of interest" description="Disordered" evidence="1">
    <location>
        <begin position="516"/>
        <end position="544"/>
    </location>
</feature>
<evidence type="ECO:0000313" key="5">
    <source>
        <dbReference type="Proteomes" id="UP000011131"/>
    </source>
</evidence>